<comment type="caution">
    <text evidence="2">The sequence shown here is derived from an EMBL/GenBank/DDBJ whole genome shotgun (WGS) entry which is preliminary data.</text>
</comment>
<accession>A0A6B3NB21</accession>
<organism evidence="2">
    <name type="scientific">Symploca sp. SIO1C4</name>
    <dbReference type="NCBI Taxonomy" id="2607765"/>
    <lineage>
        <taxon>Bacteria</taxon>
        <taxon>Bacillati</taxon>
        <taxon>Cyanobacteriota</taxon>
        <taxon>Cyanophyceae</taxon>
        <taxon>Coleofasciculales</taxon>
        <taxon>Coleofasciculaceae</taxon>
        <taxon>Symploca</taxon>
    </lineage>
</organism>
<dbReference type="InterPro" id="IPR011112">
    <property type="entry name" value="Rho-like_N"/>
</dbReference>
<feature type="domain" description="Rho termination factor-like N-terminal" evidence="1">
    <location>
        <begin position="9"/>
        <end position="44"/>
    </location>
</feature>
<name>A0A6B3NB21_9CYAN</name>
<reference evidence="2" key="1">
    <citation type="submission" date="2019-11" db="EMBL/GenBank/DDBJ databases">
        <title>Genomic insights into an expanded diversity of filamentous marine cyanobacteria reveals the extraordinary biosynthetic potential of Moorea and Okeania.</title>
        <authorList>
            <person name="Ferreira Leao T."/>
            <person name="Wang M."/>
            <person name="Moss N."/>
            <person name="Da Silva R."/>
            <person name="Sanders J."/>
            <person name="Nurk S."/>
            <person name="Gurevich A."/>
            <person name="Humphrey G."/>
            <person name="Reher R."/>
            <person name="Zhu Q."/>
            <person name="Belda-Ferre P."/>
            <person name="Glukhov E."/>
            <person name="Rex R."/>
            <person name="Dorrestein P.C."/>
            <person name="Knight R."/>
            <person name="Pevzner P."/>
            <person name="Gerwick W.H."/>
            <person name="Gerwick L."/>
        </authorList>
    </citation>
    <scope>NUCLEOTIDE SEQUENCE</scope>
    <source>
        <strain evidence="2">SIO1C4</strain>
    </source>
</reference>
<evidence type="ECO:0000313" key="2">
    <source>
        <dbReference type="EMBL" id="NER30786.1"/>
    </source>
</evidence>
<evidence type="ECO:0000259" key="1">
    <source>
        <dbReference type="Pfam" id="PF07498"/>
    </source>
</evidence>
<dbReference type="Pfam" id="PF07498">
    <property type="entry name" value="Rho_N"/>
    <property type="match status" value="1"/>
</dbReference>
<sequence length="50" mass="5994">MSFTLDLTEQVTLARLRQQAQRLGIKGFFRMRKHQLLTLINHSQKLKIER</sequence>
<proteinExistence type="predicted"/>
<protein>
    <recommendedName>
        <fullName evidence="1">Rho termination factor-like N-terminal domain-containing protein</fullName>
    </recommendedName>
</protein>
<dbReference type="AlphaFoldDB" id="A0A6B3NB21"/>
<dbReference type="GO" id="GO:0006353">
    <property type="term" value="P:DNA-templated transcription termination"/>
    <property type="evidence" value="ECO:0007669"/>
    <property type="project" value="InterPro"/>
</dbReference>
<dbReference type="EMBL" id="JAAHFQ010000643">
    <property type="protein sequence ID" value="NER30786.1"/>
    <property type="molecule type" value="Genomic_DNA"/>
</dbReference>
<gene>
    <name evidence="2" type="ORF">F6J89_25000</name>
</gene>